<dbReference type="RefSeq" id="WP_097931257.1">
    <property type="nucleotide sequence ID" value="NZ_OCTN01000007.1"/>
</dbReference>
<dbReference type="EMBL" id="OCTN01000007">
    <property type="protein sequence ID" value="SOH95087.1"/>
    <property type="molecule type" value="Genomic_DNA"/>
</dbReference>
<keyword evidence="1" id="KW-0282">Flagellum</keyword>
<protein>
    <submittedName>
        <fullName evidence="1">Flagellar protein FlaF</fullName>
    </submittedName>
</protein>
<organism evidence="1 2">
    <name type="scientific">Pontivivens marinum</name>
    <dbReference type="NCBI Taxonomy" id="1690039"/>
    <lineage>
        <taxon>Bacteria</taxon>
        <taxon>Pseudomonadati</taxon>
        <taxon>Pseudomonadota</taxon>
        <taxon>Alphaproteobacteria</taxon>
        <taxon>Rhodobacterales</taxon>
        <taxon>Paracoccaceae</taxon>
        <taxon>Pontivivens</taxon>
    </lineage>
</organism>
<dbReference type="GO" id="GO:0044781">
    <property type="term" value="P:bacterial-type flagellum organization"/>
    <property type="evidence" value="ECO:0007669"/>
    <property type="project" value="InterPro"/>
</dbReference>
<dbReference type="Pfam" id="PF07309">
    <property type="entry name" value="FlaF"/>
    <property type="match status" value="1"/>
</dbReference>
<dbReference type="Proteomes" id="UP000220034">
    <property type="component" value="Unassembled WGS sequence"/>
</dbReference>
<name>A0A2C9CV06_9RHOB</name>
<dbReference type="AlphaFoldDB" id="A0A2C9CV06"/>
<reference evidence="2" key="1">
    <citation type="submission" date="2017-09" db="EMBL/GenBank/DDBJ databases">
        <authorList>
            <person name="Varghese N."/>
            <person name="Submissions S."/>
        </authorList>
    </citation>
    <scope>NUCLEOTIDE SEQUENCE [LARGE SCALE GENOMIC DNA]</scope>
    <source>
        <strain evidence="2">C7</strain>
    </source>
</reference>
<keyword evidence="1" id="KW-0966">Cell projection</keyword>
<evidence type="ECO:0000313" key="2">
    <source>
        <dbReference type="Proteomes" id="UP000220034"/>
    </source>
</evidence>
<dbReference type="OrthoDB" id="9808944at2"/>
<proteinExistence type="predicted"/>
<keyword evidence="1" id="KW-0969">Cilium</keyword>
<dbReference type="NCBIfam" id="NF009435">
    <property type="entry name" value="PRK12794.1"/>
    <property type="match status" value="1"/>
</dbReference>
<keyword evidence="2" id="KW-1185">Reference proteome</keyword>
<dbReference type="InterPro" id="IPR010845">
    <property type="entry name" value="FlaF"/>
</dbReference>
<sequence>MNIRTAQNGYGTAQRNVGTPRSVEASVLGRITRTLIAAAQDRDTSYAAYVEALQANSDLWRIFARDLSSPENALPMDLRKQLFSLAGFVHDETNRILMSGAGVENLSAINMDILSGLSAAQPAQVTT</sequence>
<accession>A0A2C9CV06</accession>
<evidence type="ECO:0000313" key="1">
    <source>
        <dbReference type="EMBL" id="SOH95087.1"/>
    </source>
</evidence>
<gene>
    <name evidence="1" type="ORF">SAMN06273572_107108</name>
</gene>